<evidence type="ECO:0000313" key="8">
    <source>
        <dbReference type="Proteomes" id="UP000314251"/>
    </source>
</evidence>
<dbReference type="GO" id="GO:0016618">
    <property type="term" value="F:hydroxypyruvate reductase [NAD(P)H] activity"/>
    <property type="evidence" value="ECO:0007669"/>
    <property type="project" value="TreeGrafter"/>
</dbReference>
<feature type="domain" description="D-isomer specific 2-hydroxyacid dehydrogenase NAD-binding" evidence="6">
    <location>
        <begin position="154"/>
        <end position="295"/>
    </location>
</feature>
<reference evidence="7" key="1">
    <citation type="submission" date="2019-10" db="EMBL/GenBank/DDBJ databases">
        <title>Nonomuraea sp. nov., isolated from Phyllanthus amarus.</title>
        <authorList>
            <person name="Klykleung N."/>
            <person name="Tanasupawat S."/>
        </authorList>
    </citation>
    <scope>NUCLEOTIDE SEQUENCE [LARGE SCALE GENOMIC DNA]</scope>
    <source>
        <strain evidence="7">3MP-10</strain>
    </source>
</reference>
<dbReference type="InterPro" id="IPR006139">
    <property type="entry name" value="D-isomer_2_OHA_DH_cat_dom"/>
</dbReference>
<dbReference type="Pfam" id="PF02826">
    <property type="entry name" value="2-Hacid_dh_C"/>
    <property type="match status" value="1"/>
</dbReference>
<sequence>MPARPAALFALDGAHLPLLFPPDLLTALDAVVEIDPSLVVRDFDDPRVRPLLPGVEILLTGWGCPAISPDVLDALPRLHTLVHTGGTVKRLVSPALWDRGIAVSSAAAANALPVAEYALGMILLVGKGILTLREEYRAALTPPPNLLRRDLGNLGRRVGIVGASKIGRRVMRLLRPFDFDVLLYDPFVDAAEAKRLGVHPVGLDELLANCSITSLHAPATPATRQLVTAERLALMPDGATLINTARGSLVDTEALTEELVSGRINAILDVTDPDPLPATSPLFRLPNAFLTPHVAGSQGNELRRLGLAALREVQRAVRGEPLAHRVEPAELAHSA</sequence>
<dbReference type="GO" id="GO:0051287">
    <property type="term" value="F:NAD binding"/>
    <property type="evidence" value="ECO:0007669"/>
    <property type="project" value="InterPro"/>
</dbReference>
<dbReference type="SUPFAM" id="SSF51735">
    <property type="entry name" value="NAD(P)-binding Rossmann-fold domains"/>
    <property type="match status" value="1"/>
</dbReference>
<dbReference type="SUPFAM" id="SSF52283">
    <property type="entry name" value="Formate/glycerate dehydrogenase catalytic domain-like"/>
    <property type="match status" value="1"/>
</dbReference>
<dbReference type="InterPro" id="IPR036291">
    <property type="entry name" value="NAD(P)-bd_dom_sf"/>
</dbReference>
<evidence type="ECO:0000313" key="7">
    <source>
        <dbReference type="EMBL" id="KAB8165696.1"/>
    </source>
</evidence>
<dbReference type="Proteomes" id="UP000314251">
    <property type="component" value="Unassembled WGS sequence"/>
</dbReference>
<dbReference type="CDD" id="cd12167">
    <property type="entry name" value="2-Hacid_dh_8"/>
    <property type="match status" value="1"/>
</dbReference>
<evidence type="ECO:0000256" key="1">
    <source>
        <dbReference type="ARBA" id="ARBA00005854"/>
    </source>
</evidence>
<evidence type="ECO:0000256" key="2">
    <source>
        <dbReference type="ARBA" id="ARBA00023002"/>
    </source>
</evidence>
<dbReference type="GO" id="GO:0030267">
    <property type="term" value="F:glyoxylate reductase (NADPH) activity"/>
    <property type="evidence" value="ECO:0007669"/>
    <property type="project" value="TreeGrafter"/>
</dbReference>
<keyword evidence="8" id="KW-1185">Reference proteome</keyword>
<accession>A0A5N6ACN2</accession>
<evidence type="ECO:0000256" key="4">
    <source>
        <dbReference type="RuleBase" id="RU003719"/>
    </source>
</evidence>
<dbReference type="PANTHER" id="PTHR10996">
    <property type="entry name" value="2-HYDROXYACID DEHYDROGENASE-RELATED"/>
    <property type="match status" value="1"/>
</dbReference>
<dbReference type="EMBL" id="VDLY02000007">
    <property type="protein sequence ID" value="KAB8165696.1"/>
    <property type="molecule type" value="Genomic_DNA"/>
</dbReference>
<dbReference type="Pfam" id="PF00389">
    <property type="entry name" value="2-Hacid_dh"/>
    <property type="match status" value="1"/>
</dbReference>
<gene>
    <name evidence="7" type="ORF">FH607_012135</name>
</gene>
<proteinExistence type="inferred from homology"/>
<dbReference type="InterPro" id="IPR006140">
    <property type="entry name" value="D-isomer_DH_NAD-bd"/>
</dbReference>
<dbReference type="AlphaFoldDB" id="A0A5N6ACN2"/>
<feature type="domain" description="D-isomer specific 2-hydroxyacid dehydrogenase catalytic" evidence="5">
    <location>
        <begin position="54"/>
        <end position="326"/>
    </location>
</feature>
<comment type="similarity">
    <text evidence="1 4">Belongs to the D-isomer specific 2-hydroxyacid dehydrogenase family.</text>
</comment>
<dbReference type="RefSeq" id="WP_139667702.1">
    <property type="nucleotide sequence ID" value="NZ_VDLY02000007.1"/>
</dbReference>
<dbReference type="OrthoDB" id="4324715at2"/>
<dbReference type="GO" id="GO:0005829">
    <property type="term" value="C:cytosol"/>
    <property type="evidence" value="ECO:0007669"/>
    <property type="project" value="TreeGrafter"/>
</dbReference>
<dbReference type="InterPro" id="IPR050223">
    <property type="entry name" value="D-isomer_2-hydroxyacid_DH"/>
</dbReference>
<evidence type="ECO:0000259" key="5">
    <source>
        <dbReference type="Pfam" id="PF00389"/>
    </source>
</evidence>
<evidence type="ECO:0000259" key="6">
    <source>
        <dbReference type="Pfam" id="PF02826"/>
    </source>
</evidence>
<dbReference type="Gene3D" id="3.40.50.720">
    <property type="entry name" value="NAD(P)-binding Rossmann-like Domain"/>
    <property type="match status" value="2"/>
</dbReference>
<dbReference type="PANTHER" id="PTHR10996:SF178">
    <property type="entry name" value="2-HYDROXYACID DEHYDROGENASE YGL185C-RELATED"/>
    <property type="match status" value="1"/>
</dbReference>
<organism evidence="7 8">
    <name type="scientific">Streptomyces mimosae</name>
    <dbReference type="NCBI Taxonomy" id="2586635"/>
    <lineage>
        <taxon>Bacteria</taxon>
        <taxon>Bacillati</taxon>
        <taxon>Actinomycetota</taxon>
        <taxon>Actinomycetes</taxon>
        <taxon>Kitasatosporales</taxon>
        <taxon>Streptomycetaceae</taxon>
        <taxon>Streptomyces</taxon>
    </lineage>
</organism>
<evidence type="ECO:0000256" key="3">
    <source>
        <dbReference type="ARBA" id="ARBA00023027"/>
    </source>
</evidence>
<name>A0A5N6ACN2_9ACTN</name>
<keyword evidence="3" id="KW-0520">NAD</keyword>
<comment type="caution">
    <text evidence="7">The sequence shown here is derived from an EMBL/GenBank/DDBJ whole genome shotgun (WGS) entry which is preliminary data.</text>
</comment>
<keyword evidence="2 4" id="KW-0560">Oxidoreductase</keyword>
<protein>
    <submittedName>
        <fullName evidence="7">Hydroxyacid dehydrogenase</fullName>
    </submittedName>
</protein>